<dbReference type="CDD" id="cd03801">
    <property type="entry name" value="GT4_PimA-like"/>
    <property type="match status" value="1"/>
</dbReference>
<dbReference type="Proteomes" id="UP000034539">
    <property type="component" value="Unassembled WGS sequence"/>
</dbReference>
<proteinExistence type="predicted"/>
<dbReference type="EMBL" id="LBXN01000003">
    <property type="protein sequence ID" value="KKR34287.1"/>
    <property type="molecule type" value="Genomic_DNA"/>
</dbReference>
<dbReference type="InterPro" id="IPR001296">
    <property type="entry name" value="Glyco_trans_1"/>
</dbReference>
<dbReference type="AlphaFoldDB" id="A0A0G0T8U6"/>
<dbReference type="Pfam" id="PF00534">
    <property type="entry name" value="Glycos_transf_1"/>
    <property type="match status" value="1"/>
</dbReference>
<dbReference type="PANTHER" id="PTHR12526">
    <property type="entry name" value="GLYCOSYLTRANSFERASE"/>
    <property type="match status" value="1"/>
</dbReference>
<dbReference type="PANTHER" id="PTHR12526:SF630">
    <property type="entry name" value="GLYCOSYLTRANSFERASE"/>
    <property type="match status" value="1"/>
</dbReference>
<gene>
    <name evidence="2" type="ORF">UT63_C0003G0003</name>
</gene>
<accession>A0A0G0T8U6</accession>
<dbReference type="GO" id="GO:0016757">
    <property type="term" value="F:glycosyltransferase activity"/>
    <property type="evidence" value="ECO:0007669"/>
    <property type="project" value="InterPro"/>
</dbReference>
<evidence type="ECO:0000313" key="2">
    <source>
        <dbReference type="EMBL" id="KKR34287.1"/>
    </source>
</evidence>
<comment type="caution">
    <text evidence="2">The sequence shown here is derived from an EMBL/GenBank/DDBJ whole genome shotgun (WGS) entry which is preliminary data.</text>
</comment>
<keyword evidence="2" id="KW-0808">Transferase</keyword>
<sequence>MKIYWLHSHFLYSTGGTRFVFEVAKRLKRDYEVEMVVERTSDYWKDKFDQEGITVKEILPFSSNSIVYWFLFPFILLKLIREFKKLVGEKDFIISSMFPMNFVAGKIKSSHLMYCLEPYAFFYDEKMINNLPPVRKIGSKLLAFFYNKYDREGVEKADKILTINQAVATWVKTIYRRQADGVTYLGVDTDFFRPTKDHLLNEKYKGKKIIFHSTDFTLLKGTEFLVKALPEIVRKVPECSVLISETIKEEKRKKDLINLAEKLGVSDKIIFLGHVSYDDLPKYYTLADLVVFSGDPHSRGAANASLTVVEAMACETPVVRSIGCEEEVINEVSGYLTDPRDTSDLAEKCIHVLQNKKLARKMGRKGRERVLKFFQWDKVAEVFKNNILKMTQI</sequence>
<protein>
    <submittedName>
        <fullName evidence="2">Glycosyl transferase group 1</fullName>
    </submittedName>
</protein>
<evidence type="ECO:0000313" key="3">
    <source>
        <dbReference type="Proteomes" id="UP000034539"/>
    </source>
</evidence>
<dbReference type="Gene3D" id="3.40.50.2000">
    <property type="entry name" value="Glycogen Phosphorylase B"/>
    <property type="match status" value="2"/>
</dbReference>
<evidence type="ECO:0000259" key="1">
    <source>
        <dbReference type="Pfam" id="PF00534"/>
    </source>
</evidence>
<dbReference type="SUPFAM" id="SSF53756">
    <property type="entry name" value="UDP-Glycosyltransferase/glycogen phosphorylase"/>
    <property type="match status" value="1"/>
</dbReference>
<name>A0A0G0T8U6_9BACT</name>
<organism evidence="2 3">
    <name type="scientific">Candidatus Gottesmanbacteria bacterium GW2011_GWC2_39_8</name>
    <dbReference type="NCBI Taxonomy" id="1618450"/>
    <lineage>
        <taxon>Bacteria</taxon>
        <taxon>Candidatus Gottesmaniibacteriota</taxon>
    </lineage>
</organism>
<feature type="domain" description="Glycosyl transferase family 1" evidence="1">
    <location>
        <begin position="201"/>
        <end position="369"/>
    </location>
</feature>
<reference evidence="2 3" key="1">
    <citation type="journal article" date="2015" name="Nature">
        <title>rRNA introns, odd ribosomes, and small enigmatic genomes across a large radiation of phyla.</title>
        <authorList>
            <person name="Brown C.T."/>
            <person name="Hug L.A."/>
            <person name="Thomas B.C."/>
            <person name="Sharon I."/>
            <person name="Castelle C.J."/>
            <person name="Singh A."/>
            <person name="Wilkins M.J."/>
            <person name="Williams K.H."/>
            <person name="Banfield J.F."/>
        </authorList>
    </citation>
    <scope>NUCLEOTIDE SEQUENCE [LARGE SCALE GENOMIC DNA]</scope>
</reference>